<dbReference type="Proteomes" id="UP000199289">
    <property type="component" value="Unassembled WGS sequence"/>
</dbReference>
<organism evidence="2 3">
    <name type="scientific">Halopelagius longus</name>
    <dbReference type="NCBI Taxonomy" id="1236180"/>
    <lineage>
        <taxon>Archaea</taxon>
        <taxon>Methanobacteriati</taxon>
        <taxon>Methanobacteriota</taxon>
        <taxon>Stenosarchaea group</taxon>
        <taxon>Halobacteria</taxon>
        <taxon>Halobacteriales</taxon>
        <taxon>Haloferacaceae</taxon>
    </lineage>
</organism>
<gene>
    <name evidence="2" type="ORF">SAMN05216278_1411</name>
</gene>
<evidence type="ECO:0000313" key="3">
    <source>
        <dbReference type="Proteomes" id="UP000199289"/>
    </source>
</evidence>
<evidence type="ECO:0000313" key="2">
    <source>
        <dbReference type="EMBL" id="SDQ40978.1"/>
    </source>
</evidence>
<dbReference type="AlphaFoldDB" id="A0A1H1AMM5"/>
<reference evidence="3" key="1">
    <citation type="submission" date="2016-10" db="EMBL/GenBank/DDBJ databases">
        <authorList>
            <person name="Varghese N."/>
            <person name="Submissions S."/>
        </authorList>
    </citation>
    <scope>NUCLEOTIDE SEQUENCE [LARGE SCALE GENOMIC DNA]</scope>
    <source>
        <strain evidence="3">CGMCC 1.12397</strain>
    </source>
</reference>
<dbReference type="InterPro" id="IPR055553">
    <property type="entry name" value="DUF7129"/>
</dbReference>
<protein>
    <recommendedName>
        <fullName evidence="1">DUF7129 domain-containing protein</fullName>
    </recommendedName>
</protein>
<accession>A0A1H1AMM5</accession>
<dbReference type="Pfam" id="PF23455">
    <property type="entry name" value="DUF7129"/>
    <property type="match status" value="1"/>
</dbReference>
<dbReference type="RefSeq" id="WP_245698798.1">
    <property type="nucleotide sequence ID" value="NZ_FNKQ01000002.1"/>
</dbReference>
<proteinExistence type="predicted"/>
<dbReference type="NCBIfam" id="NF033497">
    <property type="entry name" value="rubre_like_arch"/>
    <property type="match status" value="1"/>
</dbReference>
<dbReference type="InterPro" id="IPR036283">
    <property type="entry name" value="NOB1_Zf-like_sf"/>
</dbReference>
<dbReference type="SUPFAM" id="SSF144206">
    <property type="entry name" value="NOB1 zinc finger-like"/>
    <property type="match status" value="1"/>
</dbReference>
<name>A0A1H1AMM5_9EURY</name>
<evidence type="ECO:0000259" key="1">
    <source>
        <dbReference type="Pfam" id="PF23455"/>
    </source>
</evidence>
<sequence length="50" mass="5573">MIYNSTIDPYSPTEEYYECRGCGTRFTDDSAVACANCGSDDVRNISVPRE</sequence>
<feature type="domain" description="DUF7129" evidence="1">
    <location>
        <begin position="7"/>
        <end position="50"/>
    </location>
</feature>
<dbReference type="EMBL" id="FNKQ01000002">
    <property type="protein sequence ID" value="SDQ40978.1"/>
    <property type="molecule type" value="Genomic_DNA"/>
</dbReference>